<evidence type="ECO:0000313" key="2">
    <source>
        <dbReference type="Proteomes" id="UP000790347"/>
    </source>
</evidence>
<organism evidence="1 2">
    <name type="scientific">Dermatophagoides farinae</name>
    <name type="common">American house dust mite</name>
    <dbReference type="NCBI Taxonomy" id="6954"/>
    <lineage>
        <taxon>Eukaryota</taxon>
        <taxon>Metazoa</taxon>
        <taxon>Ecdysozoa</taxon>
        <taxon>Arthropoda</taxon>
        <taxon>Chelicerata</taxon>
        <taxon>Arachnida</taxon>
        <taxon>Acari</taxon>
        <taxon>Acariformes</taxon>
        <taxon>Sarcoptiformes</taxon>
        <taxon>Astigmata</taxon>
        <taxon>Psoroptidia</taxon>
        <taxon>Analgoidea</taxon>
        <taxon>Pyroglyphidae</taxon>
        <taxon>Dermatophagoidinae</taxon>
        <taxon>Dermatophagoides</taxon>
    </lineage>
</organism>
<reference evidence="1" key="2">
    <citation type="journal article" date="2022" name="Res Sq">
        <title>Comparative Genomics Reveals Insights into the Divergent Evolution of Astigmatic Mites and Household Pest Adaptations.</title>
        <authorList>
            <person name="Xiong Q."/>
            <person name="Wan A.T.-Y."/>
            <person name="Liu X.-Y."/>
            <person name="Fung C.S.-H."/>
            <person name="Xiao X."/>
            <person name="Malainual N."/>
            <person name="Hou J."/>
            <person name="Wang L."/>
            <person name="Wang M."/>
            <person name="Yang K."/>
            <person name="Cui Y."/>
            <person name="Leung E."/>
            <person name="Nong W."/>
            <person name="Shin S.-K."/>
            <person name="Au S."/>
            <person name="Jeong K.Y."/>
            <person name="Chew F.T."/>
            <person name="Hui J."/>
            <person name="Leung T.F."/>
            <person name="Tungtrongchitr A."/>
            <person name="Zhong N."/>
            <person name="Liu Z."/>
            <person name="Tsui S."/>
        </authorList>
    </citation>
    <scope>NUCLEOTIDE SEQUENCE</scope>
    <source>
        <strain evidence="1">Derf</strain>
        <tissue evidence="1">Whole organism</tissue>
    </source>
</reference>
<dbReference type="EMBL" id="ASGP02000009">
    <property type="protein sequence ID" value="KAH9491054.1"/>
    <property type="molecule type" value="Genomic_DNA"/>
</dbReference>
<comment type="caution">
    <text evidence="1">The sequence shown here is derived from an EMBL/GenBank/DDBJ whole genome shotgun (WGS) entry which is preliminary data.</text>
</comment>
<dbReference type="Proteomes" id="UP000790347">
    <property type="component" value="Unassembled WGS sequence"/>
</dbReference>
<keyword evidence="2" id="KW-1185">Reference proteome</keyword>
<proteinExistence type="predicted"/>
<dbReference type="AlphaFoldDB" id="A0A922HMS6"/>
<accession>A0A922HMS6</accession>
<sequence>MSAIIIIIQNNNYYCIGGTGCGDCVDNNMTTIKRMLKMSGEWYVHLDRLSSPLNHNQRCTYSMMS</sequence>
<evidence type="ECO:0000313" key="1">
    <source>
        <dbReference type="EMBL" id="KAH9491054.1"/>
    </source>
</evidence>
<name>A0A922HMS6_DERFA</name>
<reference evidence="1" key="1">
    <citation type="submission" date="2013-05" db="EMBL/GenBank/DDBJ databases">
        <authorList>
            <person name="Yim A.K.Y."/>
            <person name="Chan T.F."/>
            <person name="Ji K.M."/>
            <person name="Liu X.Y."/>
            <person name="Zhou J.W."/>
            <person name="Li R.Q."/>
            <person name="Yang K.Y."/>
            <person name="Li J."/>
            <person name="Li M."/>
            <person name="Law P.T.W."/>
            <person name="Wu Y.L."/>
            <person name="Cai Z.L."/>
            <person name="Qin H."/>
            <person name="Bao Y."/>
            <person name="Leung R.K.K."/>
            <person name="Ng P.K.S."/>
            <person name="Zou J."/>
            <person name="Zhong X.J."/>
            <person name="Ran P.X."/>
            <person name="Zhong N.S."/>
            <person name="Liu Z.G."/>
            <person name="Tsui S.K.W."/>
        </authorList>
    </citation>
    <scope>NUCLEOTIDE SEQUENCE</scope>
    <source>
        <strain evidence="1">Derf</strain>
        <tissue evidence="1">Whole organism</tissue>
    </source>
</reference>
<gene>
    <name evidence="1" type="ORF">DERF_015790</name>
</gene>
<protein>
    <submittedName>
        <fullName evidence="1">Uncharacterized protein</fullName>
    </submittedName>
</protein>